<dbReference type="CDD" id="cd00158">
    <property type="entry name" value="RHOD"/>
    <property type="match status" value="1"/>
</dbReference>
<dbReference type="Proteomes" id="UP000254771">
    <property type="component" value="Unassembled WGS sequence"/>
</dbReference>
<dbReference type="InterPro" id="IPR001763">
    <property type="entry name" value="Rhodanese-like_dom"/>
</dbReference>
<dbReference type="PANTHER" id="PTHR44086">
    <property type="entry name" value="THIOSULFATE SULFURTRANSFERASE RDL2, MITOCHONDRIAL-RELATED"/>
    <property type="match status" value="1"/>
</dbReference>
<dbReference type="GO" id="GO:0004792">
    <property type="term" value="F:thiosulfate-cyanide sulfurtransferase activity"/>
    <property type="evidence" value="ECO:0007669"/>
    <property type="project" value="TreeGrafter"/>
</dbReference>
<dbReference type="Gene3D" id="3.40.250.10">
    <property type="entry name" value="Rhodanese-like domain"/>
    <property type="match status" value="1"/>
</dbReference>
<feature type="domain" description="Rhodanese" evidence="1">
    <location>
        <begin position="32"/>
        <end position="127"/>
    </location>
</feature>
<evidence type="ECO:0000259" key="1">
    <source>
        <dbReference type="PROSITE" id="PS50206"/>
    </source>
</evidence>
<dbReference type="SUPFAM" id="SSF52821">
    <property type="entry name" value="Rhodanese/Cell cycle control phosphatase"/>
    <property type="match status" value="1"/>
</dbReference>
<protein>
    <submittedName>
        <fullName evidence="2">Sulfurtransferase</fullName>
    </submittedName>
</protein>
<dbReference type="PROSITE" id="PS50206">
    <property type="entry name" value="RHODANESE_3"/>
    <property type="match status" value="1"/>
</dbReference>
<gene>
    <name evidence="2" type="ORF">DIZ78_05360</name>
</gene>
<accession>A0A370DQI4</accession>
<dbReference type="EMBL" id="QFXE01000006">
    <property type="protein sequence ID" value="RDH87230.1"/>
    <property type="molecule type" value="Genomic_DNA"/>
</dbReference>
<name>A0A370DQI4_9GAMM</name>
<keyword evidence="3" id="KW-1185">Reference proteome</keyword>
<dbReference type="AlphaFoldDB" id="A0A370DQI4"/>
<proteinExistence type="predicted"/>
<dbReference type="SMART" id="SM00450">
    <property type="entry name" value="RHOD"/>
    <property type="match status" value="1"/>
</dbReference>
<comment type="caution">
    <text evidence="2">The sequence shown here is derived from an EMBL/GenBank/DDBJ whole genome shotgun (WGS) entry which is preliminary data.</text>
</comment>
<dbReference type="PANTHER" id="PTHR44086:SF10">
    <property type="entry name" value="THIOSULFATE SULFURTRANSFERASE_RHODANESE-LIKE DOMAIN-CONTAINING PROTEIN 3"/>
    <property type="match status" value="1"/>
</dbReference>
<evidence type="ECO:0000313" key="2">
    <source>
        <dbReference type="EMBL" id="RDH87230.1"/>
    </source>
</evidence>
<evidence type="ECO:0000313" key="3">
    <source>
        <dbReference type="Proteomes" id="UP000254771"/>
    </source>
</evidence>
<organism evidence="2 3">
    <name type="scientific">endosymbiont of Escarpia spicata</name>
    <dbReference type="NCBI Taxonomy" id="2200908"/>
    <lineage>
        <taxon>Bacteria</taxon>
        <taxon>Pseudomonadati</taxon>
        <taxon>Pseudomonadota</taxon>
        <taxon>Gammaproteobacteria</taxon>
        <taxon>sulfur-oxidizing symbionts</taxon>
    </lineage>
</organism>
<dbReference type="InterPro" id="IPR036873">
    <property type="entry name" value="Rhodanese-like_dom_sf"/>
</dbReference>
<sequence length="155" mass="18010">MKRFVDLLNECLPEVEEIYPWDLDDQMKEGLDLLVVDVRELYEFDVMHIEDSINVPRGILESAAEWDYEETEPDLVQARDRYVVVACRSGNRSLLAARTLSFMGFKNVVNLKTGLRGWNDYELPLVDQTYLPVTIEEGDAYLANKVLPEQRRPKE</sequence>
<reference evidence="2 3" key="1">
    <citation type="journal article" date="2018" name="ISME J.">
        <title>Endosymbiont genomes yield clues of tubeworm success.</title>
        <authorList>
            <person name="Li Y."/>
            <person name="Liles M.R."/>
            <person name="Halanych K.M."/>
        </authorList>
    </citation>
    <scope>NUCLEOTIDE SEQUENCE [LARGE SCALE GENOMIC DNA]</scope>
    <source>
        <strain evidence="2">A1462</strain>
    </source>
</reference>
<dbReference type="Pfam" id="PF00581">
    <property type="entry name" value="Rhodanese"/>
    <property type="match status" value="1"/>
</dbReference>